<evidence type="ECO:0000313" key="4">
    <source>
        <dbReference type="Proteomes" id="UP001162480"/>
    </source>
</evidence>
<proteinExistence type="predicted"/>
<feature type="compositionally biased region" description="Polar residues" evidence="1">
    <location>
        <begin position="705"/>
        <end position="715"/>
    </location>
</feature>
<evidence type="ECO:0000313" key="3">
    <source>
        <dbReference type="EMBL" id="CAI9718049.1"/>
    </source>
</evidence>
<dbReference type="Proteomes" id="UP001162480">
    <property type="component" value="Chromosome 2"/>
</dbReference>
<dbReference type="InterPro" id="IPR011989">
    <property type="entry name" value="ARM-like"/>
</dbReference>
<feature type="domain" description="Fibronectin type-III" evidence="2">
    <location>
        <begin position="221"/>
        <end position="308"/>
    </location>
</feature>
<name>A0AA36AM66_OCTVU</name>
<dbReference type="InterPro" id="IPR003961">
    <property type="entry name" value="FN3_dom"/>
</dbReference>
<feature type="region of interest" description="Disordered" evidence="1">
    <location>
        <begin position="550"/>
        <end position="574"/>
    </location>
</feature>
<dbReference type="Gene3D" id="2.60.40.10">
    <property type="entry name" value="Immunoglobulins"/>
    <property type="match status" value="2"/>
</dbReference>
<accession>A0AA36AM66</accession>
<dbReference type="InterPro" id="IPR016024">
    <property type="entry name" value="ARM-type_fold"/>
</dbReference>
<protein>
    <submittedName>
        <fullName evidence="3">Uncharacterized protein LOC118768674</fullName>
    </submittedName>
</protein>
<dbReference type="CDD" id="cd00063">
    <property type="entry name" value="FN3"/>
    <property type="match status" value="1"/>
</dbReference>
<gene>
    <name evidence="3" type="ORF">OCTVUL_1B031577</name>
</gene>
<feature type="region of interest" description="Disordered" evidence="1">
    <location>
        <begin position="894"/>
        <end position="920"/>
    </location>
</feature>
<dbReference type="SUPFAM" id="SSF49265">
    <property type="entry name" value="Fibronectin type III"/>
    <property type="match status" value="1"/>
</dbReference>
<feature type="compositionally biased region" description="Basic residues" evidence="1">
    <location>
        <begin position="659"/>
        <end position="670"/>
    </location>
</feature>
<dbReference type="InterPro" id="IPR036116">
    <property type="entry name" value="FN3_sf"/>
</dbReference>
<organism evidence="3 4">
    <name type="scientific">Octopus vulgaris</name>
    <name type="common">Common octopus</name>
    <dbReference type="NCBI Taxonomy" id="6645"/>
    <lineage>
        <taxon>Eukaryota</taxon>
        <taxon>Metazoa</taxon>
        <taxon>Spiralia</taxon>
        <taxon>Lophotrochozoa</taxon>
        <taxon>Mollusca</taxon>
        <taxon>Cephalopoda</taxon>
        <taxon>Coleoidea</taxon>
        <taxon>Octopodiformes</taxon>
        <taxon>Octopoda</taxon>
        <taxon>Incirrata</taxon>
        <taxon>Octopodidae</taxon>
        <taxon>Octopus</taxon>
    </lineage>
</organism>
<dbReference type="AlphaFoldDB" id="A0AA36AM66"/>
<dbReference type="PROSITE" id="PS50853">
    <property type="entry name" value="FN3"/>
    <property type="match status" value="1"/>
</dbReference>
<feature type="compositionally biased region" description="Basic and acidic residues" evidence="1">
    <location>
        <begin position="550"/>
        <end position="564"/>
    </location>
</feature>
<evidence type="ECO:0000259" key="2">
    <source>
        <dbReference type="PROSITE" id="PS50853"/>
    </source>
</evidence>
<dbReference type="InterPro" id="IPR013783">
    <property type="entry name" value="Ig-like_fold"/>
</dbReference>
<sequence>MLESRCISSMIDTVTSLLTSENLWTSSNCALILARITINDSGCKYLLGHKQCSSILRNLIGSLKIDSTEILETLAKLLFSEDHETGWFAAVTLHTIARFPRGCLQIRRHKTVETSMKNSLKNEDNQDLVEEITSALKIIKRLEKPSPPRIRHIDSTWLEIEWNQVISKCGFIITYKIFVVPEAPKNLRLVAQTQNQVKLTWDPPSNCNTVVKYIILIDSYIPPKLNVAVIGRNEVHLSWLPPKDALGRVNRYEVFMDGTLVYSGNNMTLALTRLTPDREYTFVVSAITNEGRLDSVPLKKKTFKDDFNTETIVSRSVTNLVKNKYFSKKPIKSYLAPRRCKSAYCLKRNHSKIKASASASLLTKRSTFQKHQSHSASPFMHHMHNKKHNTKSTLINKRSAKESLALLPPSQINISMCGHELNILDSEFLLETGDGLDLNKTVALSKTPANSSLGNRLHTAGEIIGPFHSTPNKENMVNTYEERQFSKKLLTSMWSIPQNLQSRRLKKTSAKQRTEQLHVSNAKHIDIEKNNSCCVGTKSRLERKIPRDELVSKEKSRGSKEVCKNNHSKSTTTKVDRRTITIARSLHNLKLNEDKRLSKELIRLSPSVGTTKKFGTKEINKAKLVSKDNPSSGIKNKDENISPEKLSKSECNSKQDKRQKSKKSVHKNKYMRSSGSGKHSPKSTSSLTSSSGKNKVIRMRGKSAILSSPQSNGTVKESKTSPGKIYSSHKVGYWRSAVKSDASKNDLTTNALIEQVVYSVRKPSSTGRAKSSYPRLSAITLTSDVAEYRYKSAGHGENFLPSQVRAQPSNLNLRQLERIHSTLLEMKDNKGNSNLRRIIYKKMQDMIPTSISIDPSLSFNSIASTANKQSRKSKSISTLFGKQMQLNGIKLNGIRLNGTKPPLKSSRTETDSMVHRKSSK</sequence>
<dbReference type="EMBL" id="OX597815">
    <property type="protein sequence ID" value="CAI9718049.1"/>
    <property type="molecule type" value="Genomic_DNA"/>
</dbReference>
<evidence type="ECO:0000256" key="1">
    <source>
        <dbReference type="SAM" id="MobiDB-lite"/>
    </source>
</evidence>
<dbReference type="SMART" id="SM00060">
    <property type="entry name" value="FN3"/>
    <property type="match status" value="1"/>
</dbReference>
<dbReference type="Pfam" id="PF00041">
    <property type="entry name" value="fn3"/>
    <property type="match status" value="1"/>
</dbReference>
<keyword evidence="4" id="KW-1185">Reference proteome</keyword>
<reference evidence="3" key="1">
    <citation type="submission" date="2023-08" db="EMBL/GenBank/DDBJ databases">
        <authorList>
            <person name="Alioto T."/>
            <person name="Alioto T."/>
            <person name="Gomez Garrido J."/>
        </authorList>
    </citation>
    <scope>NUCLEOTIDE SEQUENCE</scope>
</reference>
<dbReference type="SUPFAM" id="SSF48371">
    <property type="entry name" value="ARM repeat"/>
    <property type="match status" value="1"/>
</dbReference>
<feature type="region of interest" description="Disordered" evidence="1">
    <location>
        <begin position="625"/>
        <end position="724"/>
    </location>
</feature>
<feature type="compositionally biased region" description="Basic and acidic residues" evidence="1">
    <location>
        <begin position="635"/>
        <end position="658"/>
    </location>
</feature>
<dbReference type="Gene3D" id="1.25.10.10">
    <property type="entry name" value="Leucine-rich Repeat Variant"/>
    <property type="match status" value="1"/>
</dbReference>